<keyword evidence="7 11" id="KW-1133">Transmembrane helix</keyword>
<dbReference type="GO" id="GO:0000930">
    <property type="term" value="C:gamma-tubulin complex"/>
    <property type="evidence" value="ECO:0007669"/>
    <property type="project" value="TreeGrafter"/>
</dbReference>
<feature type="transmembrane region" description="Helical" evidence="11">
    <location>
        <begin position="252"/>
        <end position="276"/>
    </location>
</feature>
<dbReference type="GO" id="GO:0051321">
    <property type="term" value="P:meiotic cell cycle"/>
    <property type="evidence" value="ECO:0007669"/>
    <property type="project" value="TreeGrafter"/>
</dbReference>
<gene>
    <name evidence="15" type="primary">TUBGCP3</name>
    <name evidence="15" type="ORF">FOZ61_003885</name>
</gene>
<evidence type="ECO:0000256" key="2">
    <source>
        <dbReference type="ARBA" id="ARBA00004245"/>
    </source>
</evidence>
<dbReference type="GO" id="GO:0007020">
    <property type="term" value="P:microtubule nucleation"/>
    <property type="evidence" value="ECO:0007669"/>
    <property type="project" value="InterPro"/>
</dbReference>
<dbReference type="Pfam" id="PF17681">
    <property type="entry name" value="GCP_N_terminal"/>
    <property type="match status" value="1"/>
</dbReference>
<dbReference type="InterPro" id="IPR007259">
    <property type="entry name" value="GCP"/>
</dbReference>
<proteinExistence type="inferred from homology"/>
<organism evidence="15 16">
    <name type="scientific">Perkinsus olseni</name>
    <name type="common">Perkinsus atlanticus</name>
    <dbReference type="NCBI Taxonomy" id="32597"/>
    <lineage>
        <taxon>Eukaryota</taxon>
        <taxon>Sar</taxon>
        <taxon>Alveolata</taxon>
        <taxon>Perkinsozoa</taxon>
        <taxon>Perkinsea</taxon>
        <taxon>Perkinsida</taxon>
        <taxon>Perkinsidae</taxon>
        <taxon>Perkinsus</taxon>
    </lineage>
</organism>
<reference evidence="15 16" key="1">
    <citation type="submission" date="2020-04" db="EMBL/GenBank/DDBJ databases">
        <title>Perkinsus olseni comparative genomics.</title>
        <authorList>
            <person name="Bogema D.R."/>
        </authorList>
    </citation>
    <scope>NUCLEOTIDE SEQUENCE [LARGE SCALE GENOMIC DNA]</scope>
    <source>
        <strain evidence="15">ATCC PRA-179</strain>
    </source>
</reference>
<feature type="domain" description="Gamma tubulin complex component C-terminal" evidence="12">
    <location>
        <begin position="1116"/>
        <end position="1336"/>
    </location>
</feature>
<dbReference type="EMBL" id="JABAHT010000225">
    <property type="protein sequence ID" value="KAF4660605.1"/>
    <property type="molecule type" value="Genomic_DNA"/>
</dbReference>
<evidence type="ECO:0000256" key="8">
    <source>
        <dbReference type="ARBA" id="ARBA00023136"/>
    </source>
</evidence>
<dbReference type="InterPro" id="IPR040457">
    <property type="entry name" value="GCP_C"/>
</dbReference>
<evidence type="ECO:0000256" key="10">
    <source>
        <dbReference type="SAM" id="MobiDB-lite"/>
    </source>
</evidence>
<evidence type="ECO:0000256" key="9">
    <source>
        <dbReference type="ARBA" id="ARBA00023212"/>
    </source>
</evidence>
<evidence type="ECO:0000256" key="3">
    <source>
        <dbReference type="ARBA" id="ARBA00010337"/>
    </source>
</evidence>
<dbReference type="Gene3D" id="1.20.120.1900">
    <property type="entry name" value="Gamma-tubulin complex, C-terminal domain"/>
    <property type="match status" value="2"/>
</dbReference>
<dbReference type="GO" id="GO:0005874">
    <property type="term" value="C:microtubule"/>
    <property type="evidence" value="ECO:0007669"/>
    <property type="project" value="UniProtKB-KW"/>
</dbReference>
<comment type="similarity">
    <text evidence="3">Belongs to the TUBGCP family.</text>
</comment>
<keyword evidence="9" id="KW-0206">Cytoskeleton</keyword>
<dbReference type="GO" id="GO:0016020">
    <property type="term" value="C:membrane"/>
    <property type="evidence" value="ECO:0007669"/>
    <property type="project" value="UniProtKB-SubCell"/>
</dbReference>
<feature type="region of interest" description="Disordered" evidence="10">
    <location>
        <begin position="526"/>
        <end position="548"/>
    </location>
</feature>
<evidence type="ECO:0000256" key="11">
    <source>
        <dbReference type="SAM" id="Phobius"/>
    </source>
</evidence>
<name>A0A7J6LMU0_PEROL</name>
<evidence type="ECO:0000256" key="1">
    <source>
        <dbReference type="ARBA" id="ARBA00004141"/>
    </source>
</evidence>
<dbReference type="GO" id="GO:0031122">
    <property type="term" value="P:cytoplasmic microtubule organization"/>
    <property type="evidence" value="ECO:0007669"/>
    <property type="project" value="TreeGrafter"/>
</dbReference>
<feature type="domain" description="Gamma tubulin complex component protein N-terminal" evidence="14">
    <location>
        <begin position="723"/>
        <end position="1041"/>
    </location>
</feature>
<evidence type="ECO:0000259" key="14">
    <source>
        <dbReference type="Pfam" id="PF17681"/>
    </source>
</evidence>
<evidence type="ECO:0000256" key="4">
    <source>
        <dbReference type="ARBA" id="ARBA00022490"/>
    </source>
</evidence>
<evidence type="ECO:0000313" key="16">
    <source>
        <dbReference type="Proteomes" id="UP000570595"/>
    </source>
</evidence>
<dbReference type="Pfam" id="PF04130">
    <property type="entry name" value="GCP_C_terminal"/>
    <property type="match status" value="2"/>
</dbReference>
<feature type="transmembrane region" description="Helical" evidence="11">
    <location>
        <begin position="297"/>
        <end position="322"/>
    </location>
</feature>
<keyword evidence="5 11" id="KW-0812">Transmembrane</keyword>
<feature type="transmembrane region" description="Helical" evidence="11">
    <location>
        <begin position="435"/>
        <end position="456"/>
    </location>
</feature>
<dbReference type="GO" id="GO:0051225">
    <property type="term" value="P:spindle assembly"/>
    <property type="evidence" value="ECO:0007669"/>
    <property type="project" value="TreeGrafter"/>
</dbReference>
<dbReference type="InterPro" id="IPR041470">
    <property type="entry name" value="GCP_N"/>
</dbReference>
<comment type="caution">
    <text evidence="15">The sequence shown here is derived from an EMBL/GenBank/DDBJ whole genome shotgun (WGS) entry which is preliminary data.</text>
</comment>
<dbReference type="Pfam" id="PF08016">
    <property type="entry name" value="PKD_channel"/>
    <property type="match status" value="1"/>
</dbReference>
<dbReference type="PANTHER" id="PTHR19302:SF14">
    <property type="entry name" value="GAMMA-TUBULIN COMPLEX COMPONENT 3"/>
    <property type="match status" value="1"/>
</dbReference>
<evidence type="ECO:0000259" key="13">
    <source>
        <dbReference type="Pfam" id="PF08016"/>
    </source>
</evidence>
<accession>A0A7J6LMU0</accession>
<feature type="transmembrane region" description="Helical" evidence="11">
    <location>
        <begin position="328"/>
        <end position="350"/>
    </location>
</feature>
<evidence type="ECO:0000256" key="7">
    <source>
        <dbReference type="ARBA" id="ARBA00022989"/>
    </source>
</evidence>
<dbReference type="GO" id="GO:0051011">
    <property type="term" value="F:microtubule minus-end binding"/>
    <property type="evidence" value="ECO:0007669"/>
    <property type="project" value="TreeGrafter"/>
</dbReference>
<dbReference type="Proteomes" id="UP000570595">
    <property type="component" value="Unassembled WGS sequence"/>
</dbReference>
<keyword evidence="6" id="KW-0493">Microtubule</keyword>
<feature type="domain" description="Polycystin cation channel PKD1/PKD2" evidence="13">
    <location>
        <begin position="333"/>
        <end position="462"/>
    </location>
</feature>
<feature type="domain" description="Gamma tubulin complex component C-terminal" evidence="12">
    <location>
        <begin position="1044"/>
        <end position="1097"/>
    </location>
</feature>
<dbReference type="GO" id="GO:0043015">
    <property type="term" value="F:gamma-tubulin binding"/>
    <property type="evidence" value="ECO:0007669"/>
    <property type="project" value="InterPro"/>
</dbReference>
<dbReference type="PANTHER" id="PTHR19302">
    <property type="entry name" value="GAMMA TUBULIN COMPLEX PROTEIN"/>
    <property type="match status" value="1"/>
</dbReference>
<protein>
    <submittedName>
        <fullName evidence="15">Gamma-tubulin complex component 3</fullName>
    </submittedName>
</protein>
<keyword evidence="8 11" id="KW-0472">Membrane</keyword>
<feature type="transmembrane region" description="Helical" evidence="11">
    <location>
        <begin position="55"/>
        <end position="75"/>
    </location>
</feature>
<keyword evidence="4" id="KW-0963">Cytoplasm</keyword>
<sequence>MSLRPAGGRYGSTGEPLLGRSASMPVNALRGDPPLVDRLFSSPLDQYKRFGKRPVAMAINVLLALITLAVAVEFINVNVRHASQSLRHFYGVLVASSDSPKENGGLHNRQKLIDSETDLAHSLVRLATSSVTLAESATNDYQFIGSPMQDGALTLMVVVGDLNEPVLLTLPNATTFDSVRASLDDDPEFSILGQYHFSSLMVPMKVHDTQYRDERFCLEWSLMPTFAENGSGQLALQLPYHVRSCAGVHLRLWAVVGLWSMLACGIASALVSLCSLRYRLGVVRKFLKDSSVQDKVTVMNMWLVFSLVGNAVQIVSVVYAFLVERPDIYTHLNLFGFSAAFALVSLVQYLAHFRSLYILYSTLAHGIPQILKFLVGVLPVYLSFVVCAVCLFGFHSHWFVSLGDSSNALFSLLNGDQIHDTFTNLKDVSVLGSRLFLYSFLALFIYVVLNIFITIAEDAFFTVKFMQEGAGPITNLPHYRHRVPAASLLHQNNEEISRMPKSVTLYRHRASDPLLKKLVAVDGEGSSSGCHGVTASHDEASTSAGGDASPVQQCDLQAQVAVLMRQSVEMQDQIRKLSEALLTRRNCPVDFGIAETPESSVVTSLIRTLERREQTRAGEVGSSSSSSKLPASLQCQTLIRQLQSSSPALKERPVILRFLALMAGSDDKENYSGNVDALARVTTKPVPSSAGVASDMLKMTMSAPSDQPKTIAQTKGVTEKELVRDLVFVLQGIDGSIFRFNSRTERYIFGGISNGRDIELPARHASACLDLCRVGGTYRRLLERVNRLLDDDSLEAPTCPSRTAGAFANQIRDRLMEYYRLTVTLESRVAGSGWTLQHLQAWAYQPGRQLAALERLTQACLSEKNGGAMISDIITLRDSRADFATRWLPAQGSAPACTLRSVLDEIIISRTLQPLVAMIHLWVSEGRLMKGGEADFFIEEHAAVSNRTTSCSDIWTGAFVLDFDKVPSIITEDVALKIFVTGKSINFVRQCCSEGDWLGDQDEPLPHTEGGEETSAESLTRMVQAAYRRETSLVFRLMMNKYRLQEHLLAVKKYLLLSQGDFVGHLLDLMTEHLSTRAQALRVHTFRDLTDHALRLQRVGSAGAAASCGDDQQEELHRAERQLSSAWSQQMIAHRTVLRAVHQKRQKGSSASPNDSAIHLLQTCNALRHEMWHLVQHLRSFFAFNVIDTAWQKLRDALDSLASQQEADLDRVLRLHEEYLSRLAAGHFLNHSADTAAGKKQMKVFDVLNELLSGIYQFTTLQERIYGDLSGAALGCEGREDEMPLMDEATAVEFKRAVTERREEFLGNLQKFCAGAMAMKTELKHLVNRIDFNCFYY</sequence>
<dbReference type="GO" id="GO:0000278">
    <property type="term" value="P:mitotic cell cycle"/>
    <property type="evidence" value="ECO:0007669"/>
    <property type="project" value="TreeGrafter"/>
</dbReference>
<dbReference type="GO" id="GO:0000922">
    <property type="term" value="C:spindle pole"/>
    <property type="evidence" value="ECO:0007669"/>
    <property type="project" value="InterPro"/>
</dbReference>
<dbReference type="Gene3D" id="1.10.287.70">
    <property type="match status" value="1"/>
</dbReference>
<dbReference type="OrthoDB" id="5860513at2759"/>
<evidence type="ECO:0000313" key="15">
    <source>
        <dbReference type="EMBL" id="KAF4660605.1"/>
    </source>
</evidence>
<evidence type="ECO:0000256" key="6">
    <source>
        <dbReference type="ARBA" id="ARBA00022701"/>
    </source>
</evidence>
<evidence type="ECO:0000256" key="5">
    <source>
        <dbReference type="ARBA" id="ARBA00022692"/>
    </source>
</evidence>
<feature type="transmembrane region" description="Helical" evidence="11">
    <location>
        <begin position="370"/>
        <end position="394"/>
    </location>
</feature>
<dbReference type="InterPro" id="IPR042241">
    <property type="entry name" value="GCP_C_sf"/>
</dbReference>
<dbReference type="InterPro" id="IPR013122">
    <property type="entry name" value="PKD1_2_channel"/>
</dbReference>
<comment type="subcellular location">
    <subcellularLocation>
        <location evidence="2">Cytoplasm</location>
        <location evidence="2">Cytoskeleton</location>
    </subcellularLocation>
    <subcellularLocation>
        <location evidence="1">Membrane</location>
        <topology evidence="1">Multi-pass membrane protein</topology>
    </subcellularLocation>
</comment>
<evidence type="ECO:0000259" key="12">
    <source>
        <dbReference type="Pfam" id="PF04130"/>
    </source>
</evidence>